<evidence type="ECO:0000313" key="2">
    <source>
        <dbReference type="EMBL" id="MBB4927274.1"/>
    </source>
</evidence>
<sequence>MSQDLVLAAREPLALRHWPAALCAVGLARLLAKLSPYRLGQALRTLRRHAAPASAEQTTRARAAVLSASRRCAGHQGCLQRSLATAVLCRLRGVWPTWCTGVRTEPFGAHAWVAVDGEPIGEPRAAGYYAAVLTVPPAEPRRRSRSISAEP</sequence>
<protein>
    <recommendedName>
        <fullName evidence="1">Microcin J25-processing protein McjB C-terminal domain-containing protein</fullName>
    </recommendedName>
</protein>
<feature type="domain" description="Microcin J25-processing protein McjB C-terminal" evidence="1">
    <location>
        <begin position="22"/>
        <end position="132"/>
    </location>
</feature>
<dbReference type="AlphaFoldDB" id="A0A7W7R8J9"/>
<dbReference type="Proteomes" id="UP000540506">
    <property type="component" value="Unassembled WGS sequence"/>
</dbReference>
<dbReference type="RefSeq" id="WP_184941388.1">
    <property type="nucleotide sequence ID" value="NZ_JACHJV010000001.1"/>
</dbReference>
<dbReference type="NCBIfam" id="NF033537">
    <property type="entry name" value="lasso_biosyn_B2"/>
    <property type="match status" value="1"/>
</dbReference>
<dbReference type="InterPro" id="IPR032708">
    <property type="entry name" value="McjB_C"/>
</dbReference>
<organism evidence="2 3">
    <name type="scientific">Kitasatospora kifunensis</name>
    <name type="common">Streptomyces kifunensis</name>
    <dbReference type="NCBI Taxonomy" id="58351"/>
    <lineage>
        <taxon>Bacteria</taxon>
        <taxon>Bacillati</taxon>
        <taxon>Actinomycetota</taxon>
        <taxon>Actinomycetes</taxon>
        <taxon>Kitasatosporales</taxon>
        <taxon>Streptomycetaceae</taxon>
        <taxon>Kitasatospora</taxon>
    </lineage>
</organism>
<name>A0A7W7R8J9_KITKI</name>
<evidence type="ECO:0000313" key="3">
    <source>
        <dbReference type="Proteomes" id="UP000540506"/>
    </source>
</evidence>
<keyword evidence="3" id="KW-1185">Reference proteome</keyword>
<comment type="caution">
    <text evidence="2">The sequence shown here is derived from an EMBL/GenBank/DDBJ whole genome shotgun (WGS) entry which is preliminary data.</text>
</comment>
<evidence type="ECO:0000259" key="1">
    <source>
        <dbReference type="Pfam" id="PF13471"/>
    </source>
</evidence>
<proteinExistence type="predicted"/>
<dbReference type="EMBL" id="JACHJV010000001">
    <property type="protein sequence ID" value="MBB4927274.1"/>
    <property type="molecule type" value="Genomic_DNA"/>
</dbReference>
<dbReference type="Pfam" id="PF13471">
    <property type="entry name" value="Transglut_core3"/>
    <property type="match status" value="1"/>
</dbReference>
<accession>A0A7W7R8J9</accession>
<gene>
    <name evidence="2" type="ORF">FHR34_006267</name>
</gene>
<dbReference type="InterPro" id="IPR053521">
    <property type="entry name" value="McjB-like"/>
</dbReference>
<reference evidence="2 3" key="1">
    <citation type="submission" date="2020-08" db="EMBL/GenBank/DDBJ databases">
        <title>Sequencing the genomes of 1000 actinobacteria strains.</title>
        <authorList>
            <person name="Klenk H.-P."/>
        </authorList>
    </citation>
    <scope>NUCLEOTIDE SEQUENCE [LARGE SCALE GENOMIC DNA]</scope>
    <source>
        <strain evidence="2 3">DSM 41654</strain>
    </source>
</reference>